<dbReference type="Proteomes" id="UP000324222">
    <property type="component" value="Unassembled WGS sequence"/>
</dbReference>
<feature type="region of interest" description="Disordered" evidence="1">
    <location>
        <begin position="1"/>
        <end position="76"/>
    </location>
</feature>
<dbReference type="AlphaFoldDB" id="A0A5B7DHH9"/>
<sequence>MLTTPLLRLSLCPPNHKIPPQLHSHHPSPHPPPDLPRTHHRSSVGALPCRCHGKHGTGHNSHQTENWPHLPQHPPA</sequence>
<comment type="caution">
    <text evidence="2">The sequence shown here is derived from an EMBL/GenBank/DDBJ whole genome shotgun (WGS) entry which is preliminary data.</text>
</comment>
<proteinExistence type="predicted"/>
<keyword evidence="3" id="KW-1185">Reference proteome</keyword>
<protein>
    <submittedName>
        <fullName evidence="2">Uncharacterized protein</fullName>
    </submittedName>
</protein>
<accession>A0A5B7DHH9</accession>
<dbReference type="EMBL" id="VSRR010000930">
    <property type="protein sequence ID" value="MPC20961.1"/>
    <property type="molecule type" value="Genomic_DNA"/>
</dbReference>
<evidence type="ECO:0000313" key="2">
    <source>
        <dbReference type="EMBL" id="MPC20961.1"/>
    </source>
</evidence>
<evidence type="ECO:0000313" key="3">
    <source>
        <dbReference type="Proteomes" id="UP000324222"/>
    </source>
</evidence>
<reference evidence="2 3" key="1">
    <citation type="submission" date="2019-05" db="EMBL/GenBank/DDBJ databases">
        <title>Another draft genome of Portunus trituberculatus and its Hox gene families provides insights of decapod evolution.</title>
        <authorList>
            <person name="Jeong J.-H."/>
            <person name="Song I."/>
            <person name="Kim S."/>
            <person name="Choi T."/>
            <person name="Kim D."/>
            <person name="Ryu S."/>
            <person name="Kim W."/>
        </authorList>
    </citation>
    <scope>NUCLEOTIDE SEQUENCE [LARGE SCALE GENOMIC DNA]</scope>
    <source>
        <tissue evidence="2">Muscle</tissue>
    </source>
</reference>
<gene>
    <name evidence="2" type="ORF">E2C01_013927</name>
</gene>
<name>A0A5B7DHH9_PORTR</name>
<evidence type="ECO:0000256" key="1">
    <source>
        <dbReference type="SAM" id="MobiDB-lite"/>
    </source>
</evidence>
<organism evidence="2 3">
    <name type="scientific">Portunus trituberculatus</name>
    <name type="common">Swimming crab</name>
    <name type="synonym">Neptunus trituberculatus</name>
    <dbReference type="NCBI Taxonomy" id="210409"/>
    <lineage>
        <taxon>Eukaryota</taxon>
        <taxon>Metazoa</taxon>
        <taxon>Ecdysozoa</taxon>
        <taxon>Arthropoda</taxon>
        <taxon>Crustacea</taxon>
        <taxon>Multicrustacea</taxon>
        <taxon>Malacostraca</taxon>
        <taxon>Eumalacostraca</taxon>
        <taxon>Eucarida</taxon>
        <taxon>Decapoda</taxon>
        <taxon>Pleocyemata</taxon>
        <taxon>Brachyura</taxon>
        <taxon>Eubrachyura</taxon>
        <taxon>Portunoidea</taxon>
        <taxon>Portunidae</taxon>
        <taxon>Portuninae</taxon>
        <taxon>Portunus</taxon>
    </lineage>
</organism>